<reference evidence="2 3" key="1">
    <citation type="submission" date="2020-10" db="EMBL/GenBank/DDBJ databases">
        <title>Phylogeny of dyella-like bacteria.</title>
        <authorList>
            <person name="Fu J."/>
        </authorList>
    </citation>
    <scope>NUCLEOTIDE SEQUENCE [LARGE SCALE GENOMIC DNA]</scope>
    <source>
        <strain evidence="2 3">BB4</strain>
    </source>
</reference>
<evidence type="ECO:0000313" key="3">
    <source>
        <dbReference type="Proteomes" id="UP001620408"/>
    </source>
</evidence>
<evidence type="ECO:0000313" key="2">
    <source>
        <dbReference type="EMBL" id="MFK2919566.1"/>
    </source>
</evidence>
<dbReference type="Gene3D" id="3.40.710.10">
    <property type="entry name" value="DD-peptidase/beta-lactamase superfamily"/>
    <property type="match status" value="1"/>
</dbReference>
<comment type="caution">
    <text evidence="2">The sequence shown here is derived from an EMBL/GenBank/DDBJ whole genome shotgun (WGS) entry which is preliminary data.</text>
</comment>
<dbReference type="Pfam" id="PF00144">
    <property type="entry name" value="Beta-lactamase"/>
    <property type="match status" value="1"/>
</dbReference>
<accession>A0ABW8KBJ1</accession>
<organism evidence="2 3">
    <name type="scientific">Dyella koreensis</name>
    <dbReference type="NCBI Taxonomy" id="311235"/>
    <lineage>
        <taxon>Bacteria</taxon>
        <taxon>Pseudomonadati</taxon>
        <taxon>Pseudomonadota</taxon>
        <taxon>Gammaproteobacteria</taxon>
        <taxon>Lysobacterales</taxon>
        <taxon>Rhodanobacteraceae</taxon>
        <taxon>Dyella</taxon>
    </lineage>
</organism>
<sequence length="465" mass="50380">MALRILKIILGTLLAVVLIAVVYINTAGKDLLYTATGSVSRSLCATAFVAGLSPDQMFREEQRPLMSSVAWAIRYQVDRAQREVRASLLGGFTARAVFRPGLGCLLVHGNGPVPEANGFVPAPIASPYPQAPVEPADPAIRQALDKAFAEPNPAHPRLTKAVVVLHDGKLIAERYAPGYSPDTPIYAHSLTKSVINALTGVLVREGKLRLDQAAPVADWQAPTDPRRAITVDHLLRMDSGLPFDETENTDGPLSPMTRMLFLEHDMAGYAAQTPLAHPPGTAWGYSNLSYVLLSRMIRDAAGGSAVDAERFARHELFEPLGMRSAVIETDETGTPVGSSNVYASARDFARFGQLYLDDGVIDGRRILPQGWVDYSHSQTLKTGYGAGFWTNLVNEGSVPVWDAPWGMPQLPKDMFYARGAYGQYVVIVPSERLVVVRMGITLSNSTGIGDVIADIIKALHRQPSP</sequence>
<dbReference type="InterPro" id="IPR001466">
    <property type="entry name" value="Beta-lactam-related"/>
</dbReference>
<dbReference type="Proteomes" id="UP001620408">
    <property type="component" value="Unassembled WGS sequence"/>
</dbReference>
<dbReference type="GO" id="GO:0016787">
    <property type="term" value="F:hydrolase activity"/>
    <property type="evidence" value="ECO:0007669"/>
    <property type="project" value="UniProtKB-KW"/>
</dbReference>
<dbReference type="PANTHER" id="PTHR43283:SF7">
    <property type="entry name" value="BETA-LACTAMASE-RELATED DOMAIN-CONTAINING PROTEIN"/>
    <property type="match status" value="1"/>
</dbReference>
<feature type="domain" description="Beta-lactamase-related" evidence="1">
    <location>
        <begin position="155"/>
        <end position="438"/>
    </location>
</feature>
<dbReference type="SUPFAM" id="SSF56601">
    <property type="entry name" value="beta-lactamase/transpeptidase-like"/>
    <property type="match status" value="1"/>
</dbReference>
<dbReference type="InterPro" id="IPR050789">
    <property type="entry name" value="Diverse_Enzym_Activities"/>
</dbReference>
<gene>
    <name evidence="2" type="ORF">ISS97_20060</name>
</gene>
<name>A0ABW8KBJ1_9GAMM</name>
<dbReference type="EMBL" id="JADIKD010000012">
    <property type="protein sequence ID" value="MFK2919566.1"/>
    <property type="molecule type" value="Genomic_DNA"/>
</dbReference>
<protein>
    <submittedName>
        <fullName evidence="2">Serine hydrolase</fullName>
    </submittedName>
</protein>
<keyword evidence="3" id="KW-1185">Reference proteome</keyword>
<dbReference type="PANTHER" id="PTHR43283">
    <property type="entry name" value="BETA-LACTAMASE-RELATED"/>
    <property type="match status" value="1"/>
</dbReference>
<dbReference type="InterPro" id="IPR012338">
    <property type="entry name" value="Beta-lactam/transpept-like"/>
</dbReference>
<keyword evidence="2" id="KW-0378">Hydrolase</keyword>
<dbReference type="RefSeq" id="WP_379984399.1">
    <property type="nucleotide sequence ID" value="NZ_JADIKD010000012.1"/>
</dbReference>
<proteinExistence type="predicted"/>
<evidence type="ECO:0000259" key="1">
    <source>
        <dbReference type="Pfam" id="PF00144"/>
    </source>
</evidence>